<dbReference type="SUPFAM" id="SSF52540">
    <property type="entry name" value="P-loop containing nucleoside triphosphate hydrolases"/>
    <property type="match status" value="1"/>
</dbReference>
<keyword evidence="1" id="KW-0175">Coiled coil</keyword>
<comment type="caution">
    <text evidence="3">The sequence shown here is derived from an EMBL/GenBank/DDBJ whole genome shotgun (WGS) entry which is preliminary data.</text>
</comment>
<evidence type="ECO:0000256" key="2">
    <source>
        <dbReference type="SAM" id="MobiDB-lite"/>
    </source>
</evidence>
<dbReference type="OrthoDB" id="2403244at2759"/>
<protein>
    <recommendedName>
        <fullName evidence="5">Kinesin motor domain-containing protein</fullName>
    </recommendedName>
</protein>
<feature type="compositionally biased region" description="Polar residues" evidence="2">
    <location>
        <begin position="624"/>
        <end position="633"/>
    </location>
</feature>
<evidence type="ECO:0000313" key="4">
    <source>
        <dbReference type="Proteomes" id="UP000242875"/>
    </source>
</evidence>
<gene>
    <name evidence="3" type="ORF">BZG36_00222</name>
</gene>
<feature type="region of interest" description="Disordered" evidence="2">
    <location>
        <begin position="544"/>
        <end position="595"/>
    </location>
</feature>
<name>A0A261Y8T3_9FUNG</name>
<feature type="region of interest" description="Disordered" evidence="2">
    <location>
        <begin position="623"/>
        <end position="711"/>
    </location>
</feature>
<feature type="compositionally biased region" description="Acidic residues" evidence="2">
    <location>
        <begin position="697"/>
        <end position="707"/>
    </location>
</feature>
<organism evidence="3 4">
    <name type="scientific">Bifiguratus adelaidae</name>
    <dbReference type="NCBI Taxonomy" id="1938954"/>
    <lineage>
        <taxon>Eukaryota</taxon>
        <taxon>Fungi</taxon>
        <taxon>Fungi incertae sedis</taxon>
        <taxon>Mucoromycota</taxon>
        <taxon>Mucoromycotina</taxon>
        <taxon>Endogonomycetes</taxon>
        <taxon>Endogonales</taxon>
        <taxon>Endogonales incertae sedis</taxon>
        <taxon>Bifiguratus</taxon>
    </lineage>
</organism>
<keyword evidence="4" id="KW-1185">Reference proteome</keyword>
<proteinExistence type="predicted"/>
<evidence type="ECO:0008006" key="5">
    <source>
        <dbReference type="Google" id="ProtNLM"/>
    </source>
</evidence>
<dbReference type="InterPro" id="IPR027417">
    <property type="entry name" value="P-loop_NTPase"/>
</dbReference>
<evidence type="ECO:0000313" key="3">
    <source>
        <dbReference type="EMBL" id="OZJ07027.1"/>
    </source>
</evidence>
<dbReference type="AlphaFoldDB" id="A0A261Y8T3"/>
<accession>A0A261Y8T3</accession>
<dbReference type="EMBL" id="MVBO01000001">
    <property type="protein sequence ID" value="OZJ07027.1"/>
    <property type="molecule type" value="Genomic_DNA"/>
</dbReference>
<sequence length="760" mass="84221">MKVSHLEAQLLVHSPSASHLKEDIEFQAQTSLTCGDNVKCVLIKDLRSDKEASKLYLDKCIALPLANGGSPMRATAADIVNRCLTGYNAALFVFAMGTFRYAKYNRMDAVITTLELLSNRLKSDTRSISISYSFLGISDKKCVNLLNDRIVQGEQSVNGVSRDRDFIYNPAIVVAADIVAEGIEHTLESVDSVDSIIDKVKLGSSMPFAVSIRLEGSGEMKDGGFIGNIIMFDLGSPRFDTMSILPADISQAISNAPALHSSFAHFASLCQHISQPGYMGDLPYEKTIFTSLAADYVGGSGKSYIIGHVEGMSQLSSSELALFTELLSLMRKIKVREVPNVVDKRVDHLEKKYRYYKEQYWTLHDQSAEHVKIYERSEKSMTLKLSNLNAQLQEVSASRSKLVSEKEVMIASLRAELSELESERQSKQEEMDISISAVTTGAQYKIAVLKMELVTAKEAMRELRLALSESDDDRHDALIDKERLAEEDRKYEIDLEELKEKLAELQGRYTRSREMIIELKEKLGEASTSGELLNEEISKLQANRSFKLPPQAPRSIQLSKSSAKPMDTSRENIPVSTKPSRLLADPKPARKEKEEPVRLGEVIAVKKQTAPKKTSIVEKEKSIVTVQPASQPASDPVPPDVIEDVEPEPTPIADLGPVRRLGKGPSKSRQKAPPKPKQTKIETTIGSLDRLNKSQPEIEEQQGDENNDTSYTLLQKKKKRKLNIAGKGRTLFGLTALEDLSNFDIAPADGTKAKPPVVIL</sequence>
<dbReference type="Proteomes" id="UP000242875">
    <property type="component" value="Unassembled WGS sequence"/>
</dbReference>
<feature type="compositionally biased region" description="Basic residues" evidence="2">
    <location>
        <begin position="660"/>
        <end position="678"/>
    </location>
</feature>
<evidence type="ECO:0000256" key="1">
    <source>
        <dbReference type="SAM" id="Coils"/>
    </source>
</evidence>
<reference evidence="3 4" key="1">
    <citation type="journal article" date="2017" name="Mycologia">
        <title>Bifiguratus adelaidae, gen. et sp. nov., a new member of Mucoromycotina in endophytic and soil-dwelling habitats.</title>
        <authorList>
            <person name="Torres-Cruz T.J."/>
            <person name="Billingsley Tobias T.L."/>
            <person name="Almatruk M."/>
            <person name="Hesse C."/>
            <person name="Kuske C.R."/>
            <person name="Desiro A."/>
            <person name="Benucci G.M."/>
            <person name="Bonito G."/>
            <person name="Stajich J.E."/>
            <person name="Dunlap C."/>
            <person name="Arnold A.E."/>
            <person name="Porras-Alfaro A."/>
        </authorList>
    </citation>
    <scope>NUCLEOTIDE SEQUENCE [LARGE SCALE GENOMIC DNA]</scope>
    <source>
        <strain evidence="3 4">AZ0501</strain>
    </source>
</reference>
<feature type="coiled-coil region" evidence="1">
    <location>
        <begin position="385"/>
        <end position="522"/>
    </location>
</feature>